<reference evidence="3" key="1">
    <citation type="journal article" date="2013" name="Genome Announc.">
        <title>Draft Genome Sequence of the Dimorphic Prosthecate Bacterium Brevundimonas abyssalis TAR-001T.</title>
        <authorList>
            <person name="Tsubouchi T."/>
            <person name="Nishi S."/>
            <person name="Usui K."/>
            <person name="Shimane Y."/>
            <person name="Takaki Y."/>
            <person name="Maruyama T."/>
            <person name="Hatada Y."/>
        </authorList>
    </citation>
    <scope>NUCLEOTIDE SEQUENCE [LARGE SCALE GENOMIC DNA]</scope>
    <source>
        <strain evidence="3">TAR-001</strain>
    </source>
</reference>
<proteinExistence type="predicted"/>
<sequence>MENLKELAEEELRDWSGEAKGLLKAELKRRNMTYAHLVQALGRIGIKETEANLRNKISRGNFSAAFLLQVLDAIGCTFLQLSSSQVQTYTFTRKFPAATRALVAKRTAEIEGGEEES</sequence>
<name>A0A8E0NB95_9CAUL</name>
<comment type="caution">
    <text evidence="2">The sequence shown here is derived from an EMBL/GenBank/DDBJ whole genome shotgun (WGS) entry which is preliminary data.</text>
</comment>
<dbReference type="EMBL" id="BATC01000010">
    <property type="protein sequence ID" value="GAD58665.1"/>
    <property type="molecule type" value="Genomic_DNA"/>
</dbReference>
<evidence type="ECO:0000313" key="3">
    <source>
        <dbReference type="Proteomes" id="UP000016569"/>
    </source>
</evidence>
<dbReference type="Pfam" id="PF20075">
    <property type="entry name" value="DUF6471"/>
    <property type="match status" value="1"/>
</dbReference>
<protein>
    <submittedName>
        <fullName evidence="2">GMP synthase, PP-ATPase domain/subunit</fullName>
    </submittedName>
</protein>
<gene>
    <name evidence="2" type="ORF">MBEBAB_0915</name>
</gene>
<keyword evidence="3" id="KW-1185">Reference proteome</keyword>
<dbReference type="AlphaFoldDB" id="A0A8E0NB95"/>
<accession>A0A8E0NB95</accession>
<dbReference type="InterPro" id="IPR045526">
    <property type="entry name" value="DUF6471"/>
</dbReference>
<dbReference type="Proteomes" id="UP000016569">
    <property type="component" value="Unassembled WGS sequence"/>
</dbReference>
<organism evidence="2 3">
    <name type="scientific">Brevundimonas abyssalis TAR-001</name>
    <dbReference type="NCBI Taxonomy" id="1391729"/>
    <lineage>
        <taxon>Bacteria</taxon>
        <taxon>Pseudomonadati</taxon>
        <taxon>Pseudomonadota</taxon>
        <taxon>Alphaproteobacteria</taxon>
        <taxon>Caulobacterales</taxon>
        <taxon>Caulobacteraceae</taxon>
        <taxon>Brevundimonas</taxon>
    </lineage>
</organism>
<evidence type="ECO:0000259" key="1">
    <source>
        <dbReference type="Pfam" id="PF20075"/>
    </source>
</evidence>
<evidence type="ECO:0000313" key="2">
    <source>
        <dbReference type="EMBL" id="GAD58665.1"/>
    </source>
</evidence>
<feature type="domain" description="DUF6471" evidence="1">
    <location>
        <begin position="15"/>
        <end position="77"/>
    </location>
</feature>